<evidence type="ECO:0000256" key="1">
    <source>
        <dbReference type="ARBA" id="ARBA00035885"/>
    </source>
</evidence>
<organism evidence="3 4">
    <name type="scientific">Tenacibaculum jejuense</name>
    <dbReference type="NCBI Taxonomy" id="584609"/>
    <lineage>
        <taxon>Bacteria</taxon>
        <taxon>Pseudomonadati</taxon>
        <taxon>Bacteroidota</taxon>
        <taxon>Flavobacteriia</taxon>
        <taxon>Flavobacteriales</taxon>
        <taxon>Flavobacteriaceae</taxon>
        <taxon>Tenacibaculum</taxon>
    </lineage>
</organism>
<evidence type="ECO:0000259" key="2">
    <source>
        <dbReference type="PROSITE" id="PS51154"/>
    </source>
</evidence>
<dbReference type="AlphaFoldDB" id="A0A238UAB1"/>
<dbReference type="InterPro" id="IPR043472">
    <property type="entry name" value="Macro_dom-like"/>
</dbReference>
<dbReference type="CDD" id="cd02901">
    <property type="entry name" value="Macro_Poa1p-like"/>
    <property type="match status" value="1"/>
</dbReference>
<dbReference type="Proteomes" id="UP000215214">
    <property type="component" value="Chromosome TJEJU"/>
</dbReference>
<dbReference type="OrthoDB" id="9780211at2"/>
<sequence>MGNIAYVKGDATKPLGIGNKIIVHVCNDIGGWGKGFVVAISRRWKSPEINFRNWYKSKDGFVLGAVQFVQVEENLWIANLIGQHDIKRRGKQNIPIRYEAIAEGMQSVVQKAKELNASVHMPRIGCGLAGGKWENIELILEQSLLKNHIKTTVYDFE</sequence>
<keyword evidence="4" id="KW-1185">Reference proteome</keyword>
<comment type="catalytic activity">
    <reaction evidence="1">
        <text>an N-(ADP-alpha-D-ribosyl)-thymidine in DNA + H2O = a thymidine in DNA + ADP-D-ribose</text>
        <dbReference type="Rhea" id="RHEA:71655"/>
        <dbReference type="Rhea" id="RHEA-COMP:13556"/>
        <dbReference type="Rhea" id="RHEA-COMP:18051"/>
        <dbReference type="ChEBI" id="CHEBI:15377"/>
        <dbReference type="ChEBI" id="CHEBI:57967"/>
        <dbReference type="ChEBI" id="CHEBI:137386"/>
        <dbReference type="ChEBI" id="CHEBI:191199"/>
    </reaction>
    <physiologicalReaction direction="left-to-right" evidence="1">
        <dbReference type="Rhea" id="RHEA:71656"/>
    </physiologicalReaction>
</comment>
<dbReference type="EMBL" id="LT899436">
    <property type="protein sequence ID" value="SNR16143.1"/>
    <property type="molecule type" value="Genomic_DNA"/>
</dbReference>
<proteinExistence type="predicted"/>
<dbReference type="PANTHER" id="PTHR12521">
    <property type="entry name" value="PROTEIN C6ORF130"/>
    <property type="match status" value="1"/>
</dbReference>
<dbReference type="SUPFAM" id="SSF52949">
    <property type="entry name" value="Macro domain-like"/>
    <property type="match status" value="1"/>
</dbReference>
<dbReference type="GO" id="GO:0140291">
    <property type="term" value="P:peptidyl-glutamate ADP-deribosylation"/>
    <property type="evidence" value="ECO:0007669"/>
    <property type="project" value="TreeGrafter"/>
</dbReference>
<dbReference type="KEGG" id="tje:TJEJU_2458"/>
<evidence type="ECO:0000313" key="3">
    <source>
        <dbReference type="EMBL" id="SNR16143.1"/>
    </source>
</evidence>
<protein>
    <recommendedName>
        <fullName evidence="2">Macro domain-containing protein</fullName>
    </recommendedName>
</protein>
<dbReference type="RefSeq" id="WP_095072475.1">
    <property type="nucleotide sequence ID" value="NZ_LT899436.1"/>
</dbReference>
<dbReference type="PANTHER" id="PTHR12521:SF0">
    <property type="entry name" value="ADP-RIBOSE GLYCOHYDROLASE OARD1"/>
    <property type="match status" value="1"/>
</dbReference>
<dbReference type="InterPro" id="IPR002589">
    <property type="entry name" value="Macro_dom"/>
</dbReference>
<evidence type="ECO:0000313" key="4">
    <source>
        <dbReference type="Proteomes" id="UP000215214"/>
    </source>
</evidence>
<dbReference type="InterPro" id="IPR050892">
    <property type="entry name" value="ADP-ribose_metab_enzymes"/>
</dbReference>
<dbReference type="PROSITE" id="PS51154">
    <property type="entry name" value="MACRO"/>
    <property type="match status" value="1"/>
</dbReference>
<accession>A0A238UAB1</accession>
<dbReference type="Gene3D" id="3.40.220.10">
    <property type="entry name" value="Leucine Aminopeptidase, subunit E, domain 1"/>
    <property type="match status" value="1"/>
</dbReference>
<reference evidence="3 4" key="1">
    <citation type="submission" date="2017-07" db="EMBL/GenBank/DDBJ databases">
        <authorList>
            <person name="Sun Z.S."/>
            <person name="Albrecht U."/>
            <person name="Echele G."/>
            <person name="Lee C.C."/>
        </authorList>
    </citation>
    <scope>NUCLEOTIDE SEQUENCE [LARGE SCALE GENOMIC DNA]</scope>
    <source>
        <strain evidence="4">type strain: KCTC 22618</strain>
    </source>
</reference>
<dbReference type="SMART" id="SM00506">
    <property type="entry name" value="A1pp"/>
    <property type="match status" value="1"/>
</dbReference>
<feature type="domain" description="Macro" evidence="2">
    <location>
        <begin position="1"/>
        <end position="157"/>
    </location>
</feature>
<gene>
    <name evidence="3" type="ORF">TJEJU_2458</name>
</gene>
<name>A0A238UAB1_9FLAO</name>